<dbReference type="InterPro" id="IPR013083">
    <property type="entry name" value="Znf_RING/FYVE/PHD"/>
</dbReference>
<dbReference type="Pfam" id="PF01363">
    <property type="entry name" value="FYVE"/>
    <property type="match status" value="1"/>
</dbReference>
<dbReference type="EMBL" id="MU825593">
    <property type="protein sequence ID" value="KAJ7388166.1"/>
    <property type="molecule type" value="Genomic_DNA"/>
</dbReference>
<dbReference type="Gene3D" id="3.30.40.10">
    <property type="entry name" value="Zinc/RING finger domain, C3HC4 (zinc finger)"/>
    <property type="match status" value="1"/>
</dbReference>
<dbReference type="PANTHER" id="PTHR45956">
    <property type="entry name" value="RUN AND FYVE DOMAIN-CONTAINING PROTEIN 2-LIKE PROTEIN"/>
    <property type="match status" value="1"/>
</dbReference>
<keyword evidence="3" id="KW-0862">Zinc</keyword>
<keyword evidence="1" id="KW-0479">Metal-binding</keyword>
<dbReference type="SUPFAM" id="SSF57903">
    <property type="entry name" value="FYVE/PHD zinc finger"/>
    <property type="match status" value="1"/>
</dbReference>
<name>A0A9X0D6E1_9CNID</name>
<dbReference type="Proteomes" id="UP001163046">
    <property type="component" value="Unassembled WGS sequence"/>
</dbReference>
<evidence type="ECO:0000256" key="3">
    <source>
        <dbReference type="ARBA" id="ARBA00022833"/>
    </source>
</evidence>
<evidence type="ECO:0000256" key="2">
    <source>
        <dbReference type="ARBA" id="ARBA00022771"/>
    </source>
</evidence>
<dbReference type="InterPro" id="IPR017455">
    <property type="entry name" value="Znf_FYVE-rel"/>
</dbReference>
<evidence type="ECO:0000259" key="6">
    <source>
        <dbReference type="PROSITE" id="PS50178"/>
    </source>
</evidence>
<dbReference type="SMART" id="SM00064">
    <property type="entry name" value="FYVE"/>
    <property type="match status" value="1"/>
</dbReference>
<dbReference type="PROSITE" id="PS50178">
    <property type="entry name" value="ZF_FYVE"/>
    <property type="match status" value="1"/>
</dbReference>
<evidence type="ECO:0000256" key="1">
    <source>
        <dbReference type="ARBA" id="ARBA00022723"/>
    </source>
</evidence>
<proteinExistence type="predicted"/>
<comment type="caution">
    <text evidence="7">The sequence shown here is derived from an EMBL/GenBank/DDBJ whole genome shotgun (WGS) entry which is preliminary data.</text>
</comment>
<dbReference type="OrthoDB" id="79871at2759"/>
<feature type="domain" description="FYVE-type" evidence="6">
    <location>
        <begin position="30"/>
        <end position="80"/>
    </location>
</feature>
<dbReference type="GO" id="GO:0008270">
    <property type="term" value="F:zinc ion binding"/>
    <property type="evidence" value="ECO:0007669"/>
    <property type="project" value="UniProtKB-KW"/>
</dbReference>
<dbReference type="InterPro" id="IPR000306">
    <property type="entry name" value="Znf_FYVE"/>
</dbReference>
<evidence type="ECO:0000256" key="4">
    <source>
        <dbReference type="ARBA" id="ARBA00023054"/>
    </source>
</evidence>
<dbReference type="PANTHER" id="PTHR45956:SF6">
    <property type="entry name" value="RUN DOMAIN-CONTAINING PROTEIN"/>
    <property type="match status" value="1"/>
</dbReference>
<dbReference type="AlphaFoldDB" id="A0A9X0D6E1"/>
<protein>
    <submittedName>
        <fullName evidence="7">RUN and FYVE domain-containing protein 1</fullName>
    </submittedName>
</protein>
<organism evidence="7 8">
    <name type="scientific">Desmophyllum pertusum</name>
    <dbReference type="NCBI Taxonomy" id="174260"/>
    <lineage>
        <taxon>Eukaryota</taxon>
        <taxon>Metazoa</taxon>
        <taxon>Cnidaria</taxon>
        <taxon>Anthozoa</taxon>
        <taxon>Hexacorallia</taxon>
        <taxon>Scleractinia</taxon>
        <taxon>Caryophylliina</taxon>
        <taxon>Caryophylliidae</taxon>
        <taxon>Desmophyllum</taxon>
    </lineage>
</organism>
<keyword evidence="4" id="KW-0175">Coiled coil</keyword>
<reference evidence="7" key="1">
    <citation type="submission" date="2023-01" db="EMBL/GenBank/DDBJ databases">
        <title>Genome assembly of the deep-sea coral Lophelia pertusa.</title>
        <authorList>
            <person name="Herrera S."/>
            <person name="Cordes E."/>
        </authorList>
    </citation>
    <scope>NUCLEOTIDE SEQUENCE</scope>
    <source>
        <strain evidence="7">USNM1676648</strain>
        <tissue evidence="7">Polyp</tissue>
    </source>
</reference>
<evidence type="ECO:0000313" key="7">
    <source>
        <dbReference type="EMBL" id="KAJ7388166.1"/>
    </source>
</evidence>
<evidence type="ECO:0000313" key="8">
    <source>
        <dbReference type="Proteomes" id="UP001163046"/>
    </source>
</evidence>
<accession>A0A9X0D6E1</accession>
<keyword evidence="2 5" id="KW-0863">Zinc-finger</keyword>
<sequence length="85" mass="9651">MKEVTQDLMKDKNGSGFERQGPACLNVSKCDQLFNLARRENHHCRNCGGIFCNSCSDYTMPLPSSAKPVRVCDACYTTLLQRYQR</sequence>
<evidence type="ECO:0000256" key="5">
    <source>
        <dbReference type="PROSITE-ProRule" id="PRU00091"/>
    </source>
</evidence>
<dbReference type="InterPro" id="IPR011011">
    <property type="entry name" value="Znf_FYVE_PHD"/>
</dbReference>
<keyword evidence="8" id="KW-1185">Reference proteome</keyword>
<dbReference type="InterPro" id="IPR047335">
    <property type="entry name" value="RUFY1-3"/>
</dbReference>
<gene>
    <name evidence="7" type="primary">RUFY1_3</name>
    <name evidence="7" type="ORF">OS493_039468</name>
</gene>